<dbReference type="PANTHER" id="PTHR32385:SF23">
    <property type="entry name" value="NUCLEOTIDE-DIPHOSPHO-SUGAR TRANSFERASE"/>
    <property type="match status" value="1"/>
</dbReference>
<dbReference type="GO" id="GO:0000030">
    <property type="term" value="F:mannosyltransferase activity"/>
    <property type="evidence" value="ECO:0007669"/>
    <property type="project" value="TreeGrafter"/>
</dbReference>
<reference evidence="3" key="1">
    <citation type="submission" date="2021-01" db="EMBL/GenBank/DDBJ databases">
        <authorList>
            <person name="Corre E."/>
            <person name="Pelletier E."/>
            <person name="Niang G."/>
            <person name="Scheremetjew M."/>
            <person name="Finn R."/>
            <person name="Kale V."/>
            <person name="Holt S."/>
            <person name="Cochrane G."/>
            <person name="Meng A."/>
            <person name="Brown T."/>
            <person name="Cohen L."/>
        </authorList>
    </citation>
    <scope>NUCLEOTIDE SEQUENCE</scope>
    <source>
        <strain evidence="3">OF101</strain>
    </source>
</reference>
<dbReference type="EMBL" id="HBGE01058723">
    <property type="protein sequence ID" value="CAD9158547.1"/>
    <property type="molecule type" value="Transcribed_RNA"/>
</dbReference>
<evidence type="ECO:0000313" key="3">
    <source>
        <dbReference type="EMBL" id="CAD9158547.1"/>
    </source>
</evidence>
<gene>
    <name evidence="3" type="ORF">ACAT0790_LOCUS35312</name>
</gene>
<dbReference type="InterPro" id="IPR007577">
    <property type="entry name" value="GlycoTrfase_DXD_sugar-bd_CS"/>
</dbReference>
<protein>
    <submittedName>
        <fullName evidence="3">Uncharacterized protein</fullName>
    </submittedName>
</protein>
<dbReference type="SUPFAM" id="SSF53448">
    <property type="entry name" value="Nucleotide-diphospho-sugar transferases"/>
    <property type="match status" value="1"/>
</dbReference>
<keyword evidence="2" id="KW-0732">Signal</keyword>
<dbReference type="PANTHER" id="PTHR32385">
    <property type="entry name" value="MANNOSYL PHOSPHORYLINOSITOL CERAMIDE SYNTHASE"/>
    <property type="match status" value="1"/>
</dbReference>
<feature type="signal peptide" evidence="2">
    <location>
        <begin position="1"/>
        <end position="22"/>
    </location>
</feature>
<evidence type="ECO:0000256" key="2">
    <source>
        <dbReference type="SAM" id="SignalP"/>
    </source>
</evidence>
<dbReference type="InterPro" id="IPR029044">
    <property type="entry name" value="Nucleotide-diphossugar_trans"/>
</dbReference>
<accession>A0A7S1WB48</accession>
<dbReference type="InterPro" id="IPR051706">
    <property type="entry name" value="Glycosyltransferase_domain"/>
</dbReference>
<proteinExistence type="predicted"/>
<evidence type="ECO:0000256" key="1">
    <source>
        <dbReference type="ARBA" id="ARBA00022679"/>
    </source>
</evidence>
<keyword evidence="1" id="KW-0808">Transferase</keyword>
<organism evidence="3">
    <name type="scientific">Alexandrium catenella</name>
    <name type="common">Red tide dinoflagellate</name>
    <name type="synonym">Gonyaulax catenella</name>
    <dbReference type="NCBI Taxonomy" id="2925"/>
    <lineage>
        <taxon>Eukaryota</taxon>
        <taxon>Sar</taxon>
        <taxon>Alveolata</taxon>
        <taxon>Dinophyceae</taxon>
        <taxon>Gonyaulacales</taxon>
        <taxon>Pyrocystaceae</taxon>
        <taxon>Alexandrium</taxon>
    </lineage>
</organism>
<name>A0A7S1WB48_ALECA</name>
<dbReference type="Pfam" id="PF04488">
    <property type="entry name" value="Gly_transf_sug"/>
    <property type="match status" value="1"/>
</dbReference>
<feature type="chain" id="PRO_5030974677" evidence="2">
    <location>
        <begin position="23"/>
        <end position="311"/>
    </location>
</feature>
<dbReference type="Gene3D" id="3.90.550.20">
    <property type="match status" value="1"/>
</dbReference>
<dbReference type="GO" id="GO:0016020">
    <property type="term" value="C:membrane"/>
    <property type="evidence" value="ECO:0007669"/>
    <property type="project" value="GOC"/>
</dbReference>
<sequence length="311" mass="34471">MQSPLPACLCLLSAGLASGLLANGLRATTNPQKGAAGAGSWVFCAAPVLEGGDADVAIPKIVHQTYKSATLPPRLAAYRRSWQSFLPGWEHRLWLDEDNRNLVKEHYPWFLETYDGYDQTIKRVDAVRLFMMHRHGGVYADTDIEVVRDPVPLFAGNHSLLFFAQSTIKCGRAAHVQVPQSQDSVGAIPNALMASQPGHPFWIYLAMKLVHARHEELVMWATGPSRLTEALAAYQTEYPRSRVAIYAKDYWAPFKWGDTGCETAGDCAAVFPDAYLISHWTGTWNHCEKGTCLKNDTLQGHFNHGADGVQY</sequence>
<dbReference type="GO" id="GO:0051999">
    <property type="term" value="P:mannosyl-inositol phosphorylceramide biosynthetic process"/>
    <property type="evidence" value="ECO:0007669"/>
    <property type="project" value="TreeGrafter"/>
</dbReference>
<dbReference type="AlphaFoldDB" id="A0A7S1WB48"/>